<evidence type="ECO:0000313" key="3">
    <source>
        <dbReference type="Proteomes" id="UP000091846"/>
    </source>
</evidence>
<dbReference type="Gene3D" id="2.40.10.10">
    <property type="entry name" value="Trypsin-like serine proteases"/>
    <property type="match status" value="2"/>
</dbReference>
<reference evidence="2 3" key="1">
    <citation type="submission" date="2016-06" db="EMBL/GenBank/DDBJ databases">
        <authorList>
            <person name="Kjaerup R.B."/>
            <person name="Dalgaard T.S."/>
            <person name="Juul-Madsen H.R."/>
        </authorList>
    </citation>
    <scope>NUCLEOTIDE SEQUENCE [LARGE SCALE GENOMIC DNA]</scope>
    <source>
        <strain evidence="2 3">E1334</strain>
    </source>
</reference>
<keyword evidence="1" id="KW-1133">Transmembrane helix</keyword>
<keyword evidence="1" id="KW-0812">Transmembrane</keyword>
<dbReference type="OrthoDB" id="8781117at2"/>
<dbReference type="GO" id="GO:0004252">
    <property type="term" value="F:serine-type endopeptidase activity"/>
    <property type="evidence" value="ECO:0007669"/>
    <property type="project" value="InterPro"/>
</dbReference>
<keyword evidence="1" id="KW-0472">Membrane</keyword>
<dbReference type="EMBL" id="LZKI01000173">
    <property type="protein sequence ID" value="OBI36431.1"/>
    <property type="molecule type" value="Genomic_DNA"/>
</dbReference>
<proteinExistence type="predicted"/>
<organism evidence="2 3">
    <name type="scientific">Mycobacterium colombiense</name>
    <dbReference type="NCBI Taxonomy" id="339268"/>
    <lineage>
        <taxon>Bacteria</taxon>
        <taxon>Bacillati</taxon>
        <taxon>Actinomycetota</taxon>
        <taxon>Actinomycetes</taxon>
        <taxon>Mycobacteriales</taxon>
        <taxon>Mycobacteriaceae</taxon>
        <taxon>Mycobacterium</taxon>
        <taxon>Mycobacterium avium complex (MAC)</taxon>
    </lineage>
</organism>
<dbReference type="AlphaFoldDB" id="A0A1A2YHC3"/>
<sequence>MERVYAMEVASWGTPYSPARAVALPLSALVLAVLAVMGFLPGPAERRRKPKRSLFAALAVQPRRAKIHTSLLGLAVVCSIAALVAAVCLFPGTATPVQQAAPSPPSVLAPIDLPGASAAGPGAGIYVAYADGSGGMGCTAGFLVRTSSGRTGILTAGHCNRPGERSKVTMNLGGVLPYATLGTFTETVSEGVHDEQHDIGLITLDGDNVPQSSAIASSLPVSGVATTLRLGQQLCKFGMGSGADACGQIVQITGSKVVFLASGQCGDSGGPVYLYEKDGTVSAVGILIRGGDPKTPKAGCAARAKFSVAELVRPWLDKWRLTAVTAPASPR</sequence>
<dbReference type="InterPro" id="IPR018114">
    <property type="entry name" value="TRYPSIN_HIS"/>
</dbReference>
<dbReference type="GO" id="GO:0006508">
    <property type="term" value="P:proteolysis"/>
    <property type="evidence" value="ECO:0007669"/>
    <property type="project" value="InterPro"/>
</dbReference>
<name>A0A1A2YHC3_9MYCO</name>
<dbReference type="PROSITE" id="PS00135">
    <property type="entry name" value="TRYPSIN_SER"/>
    <property type="match status" value="1"/>
</dbReference>
<dbReference type="InterPro" id="IPR033116">
    <property type="entry name" value="TRYPSIN_SER"/>
</dbReference>
<dbReference type="RefSeq" id="WP_065030737.1">
    <property type="nucleotide sequence ID" value="NZ_LZKI01000173.1"/>
</dbReference>
<comment type="caution">
    <text evidence="2">The sequence shown here is derived from an EMBL/GenBank/DDBJ whole genome shotgun (WGS) entry which is preliminary data.</text>
</comment>
<feature type="transmembrane region" description="Helical" evidence="1">
    <location>
        <begin position="20"/>
        <end position="42"/>
    </location>
</feature>
<gene>
    <name evidence="2" type="ORF">A5708_08365</name>
</gene>
<dbReference type="PROSITE" id="PS00134">
    <property type="entry name" value="TRYPSIN_HIS"/>
    <property type="match status" value="1"/>
</dbReference>
<feature type="transmembrane region" description="Helical" evidence="1">
    <location>
        <begin position="71"/>
        <end position="92"/>
    </location>
</feature>
<dbReference type="CDD" id="cd21112">
    <property type="entry name" value="alphaLP-like"/>
    <property type="match status" value="1"/>
</dbReference>
<dbReference type="SUPFAM" id="SSF50494">
    <property type="entry name" value="Trypsin-like serine proteases"/>
    <property type="match status" value="1"/>
</dbReference>
<dbReference type="InterPro" id="IPR009003">
    <property type="entry name" value="Peptidase_S1_PA"/>
</dbReference>
<evidence type="ECO:0000256" key="1">
    <source>
        <dbReference type="SAM" id="Phobius"/>
    </source>
</evidence>
<dbReference type="InterPro" id="IPR043504">
    <property type="entry name" value="Peptidase_S1_PA_chymotrypsin"/>
</dbReference>
<evidence type="ECO:0000313" key="2">
    <source>
        <dbReference type="EMBL" id="OBI36431.1"/>
    </source>
</evidence>
<accession>A0A1A2YHC3</accession>
<dbReference type="Proteomes" id="UP000091846">
    <property type="component" value="Unassembled WGS sequence"/>
</dbReference>
<protein>
    <submittedName>
        <fullName evidence="2">Endopeptidase</fullName>
    </submittedName>
</protein>